<proteinExistence type="inferred from homology"/>
<keyword evidence="6 13" id="KW-0479">Metal-binding</keyword>
<comment type="function">
    <text evidence="1">Functions as an electron carrier between membrane-bound cytochrome b6-f and photosystem I in oxygenic photosynthesis.</text>
</comment>
<dbReference type="InterPro" id="IPR009056">
    <property type="entry name" value="Cyt_c-like_dom"/>
</dbReference>
<comment type="similarity">
    <text evidence="3">Belongs to the cytochrome c family. PetJ subfamily.</text>
</comment>
<keyword evidence="7" id="KW-0249">Electron transport</keyword>
<dbReference type="EMBL" id="MH795128">
    <property type="protein sequence ID" value="AYO28183.1"/>
    <property type="molecule type" value="Genomic_DNA"/>
</dbReference>
<dbReference type="InterPro" id="IPR036909">
    <property type="entry name" value="Cyt_c-like_dom_sf"/>
</dbReference>
<dbReference type="GO" id="GO:0020037">
    <property type="term" value="F:heme binding"/>
    <property type="evidence" value="ECO:0007669"/>
    <property type="project" value="InterPro"/>
</dbReference>
<gene>
    <name evidence="15" type="primary">petJ</name>
</gene>
<dbReference type="InterPro" id="IPR008168">
    <property type="entry name" value="Cyt_C_IC"/>
</dbReference>
<keyword evidence="9" id="KW-0793">Thylakoid</keyword>
<evidence type="ECO:0000256" key="12">
    <source>
        <dbReference type="ARBA" id="ARBA00033211"/>
    </source>
</evidence>
<protein>
    <recommendedName>
        <fullName evidence="12">Cytochrome c-553</fullName>
    </recommendedName>
    <alternativeName>
        <fullName evidence="11">Cytochrome c553</fullName>
    </alternativeName>
    <alternativeName>
        <fullName evidence="10">Soluble cytochrome f</fullName>
    </alternativeName>
</protein>
<evidence type="ECO:0000256" key="13">
    <source>
        <dbReference type="PROSITE-ProRule" id="PRU00433"/>
    </source>
</evidence>
<accession>A0A3G2QYJ6</accession>
<evidence type="ECO:0000256" key="7">
    <source>
        <dbReference type="ARBA" id="ARBA00022982"/>
    </source>
</evidence>
<dbReference type="SUPFAM" id="SSF46626">
    <property type="entry name" value="Cytochrome c"/>
    <property type="match status" value="1"/>
</dbReference>
<evidence type="ECO:0000256" key="6">
    <source>
        <dbReference type="ARBA" id="ARBA00022723"/>
    </source>
</evidence>
<dbReference type="GO" id="GO:0009055">
    <property type="term" value="F:electron transfer activity"/>
    <property type="evidence" value="ECO:0007669"/>
    <property type="project" value="InterPro"/>
</dbReference>
<evidence type="ECO:0000256" key="10">
    <source>
        <dbReference type="ARBA" id="ARBA00030448"/>
    </source>
</evidence>
<dbReference type="GO" id="GO:0005506">
    <property type="term" value="F:iron ion binding"/>
    <property type="evidence" value="ECO:0007669"/>
    <property type="project" value="InterPro"/>
</dbReference>
<keyword evidence="15" id="KW-0934">Plastid</keyword>
<evidence type="ECO:0000256" key="3">
    <source>
        <dbReference type="ARBA" id="ARBA00009650"/>
    </source>
</evidence>
<evidence type="ECO:0000256" key="9">
    <source>
        <dbReference type="ARBA" id="ARBA00023078"/>
    </source>
</evidence>
<dbReference type="PANTHER" id="PTHR34688:SF2">
    <property type="entry name" value="CYTOCHROME C6, CHLOROPLASTIC"/>
    <property type="match status" value="1"/>
</dbReference>
<dbReference type="InterPro" id="IPR023655">
    <property type="entry name" value="Cyt_C6"/>
</dbReference>
<keyword evidence="4" id="KW-0813">Transport</keyword>
<feature type="domain" description="Cytochrome c" evidence="14">
    <location>
        <begin position="1"/>
        <end position="81"/>
    </location>
</feature>
<sequence length="93" mass="10483">MNFEKGKDVFHNNCLPCHKGGRNFILPEKNLKKETLEANGMNTVNAISYQVRNGKNGMPAFGGRLSENEVEDVAFYVLQEANSTFLKKEESFP</sequence>
<dbReference type="PRINTS" id="PR00605">
    <property type="entry name" value="CYTCHROMECIC"/>
</dbReference>
<dbReference type="Gene3D" id="1.10.760.10">
    <property type="entry name" value="Cytochrome c-like domain"/>
    <property type="match status" value="1"/>
</dbReference>
<dbReference type="EMBL" id="MH795128">
    <property type="protein sequence ID" value="AYO28154.1"/>
    <property type="molecule type" value="Genomic_DNA"/>
</dbReference>
<dbReference type="AlphaFoldDB" id="A0A3G2QYJ6"/>
<name>A0A3G2QYJ6_9STRA</name>
<geneLocation type="plastid" evidence="15"/>
<dbReference type="PANTHER" id="PTHR34688">
    <property type="entry name" value="CYTOCHROME C6, CHLOROPLASTIC"/>
    <property type="match status" value="1"/>
</dbReference>
<dbReference type="Pfam" id="PF13442">
    <property type="entry name" value="Cytochrome_CBB3"/>
    <property type="match status" value="1"/>
</dbReference>
<evidence type="ECO:0000313" key="15">
    <source>
        <dbReference type="EMBL" id="AYO28154.1"/>
    </source>
</evidence>
<keyword evidence="5 13" id="KW-0349">Heme</keyword>
<reference evidence="15" key="1">
    <citation type="submission" date="2018-08" db="EMBL/GenBank/DDBJ databases">
        <title>Comparative Plastid Genomics of Synurophyceae: Evolutionary Evidence of Lateral Gene Transfer and Inverted Repeat Dynamics.</title>
        <authorList>
            <person name="Kim J.I."/>
            <person name="Shin H."/>
            <person name="Skaloud P."/>
            <person name="Jung J."/>
            <person name="Yoon H.S."/>
            <person name="Archibald J.M."/>
            <person name="Shin W."/>
        </authorList>
    </citation>
    <scope>NUCLEOTIDE SEQUENCE</scope>
    <source>
        <strain evidence="15">S114.C7</strain>
    </source>
</reference>
<evidence type="ECO:0000256" key="2">
    <source>
        <dbReference type="ARBA" id="ARBA00004456"/>
    </source>
</evidence>
<evidence type="ECO:0000256" key="1">
    <source>
        <dbReference type="ARBA" id="ARBA00002347"/>
    </source>
</evidence>
<evidence type="ECO:0000256" key="5">
    <source>
        <dbReference type="ARBA" id="ARBA00022617"/>
    </source>
</evidence>
<evidence type="ECO:0000256" key="8">
    <source>
        <dbReference type="ARBA" id="ARBA00023004"/>
    </source>
</evidence>
<comment type="subcellular location">
    <subcellularLocation>
        <location evidence="2">Plastid</location>
        <location evidence="2">Chloroplast thylakoid lumen</location>
    </subcellularLocation>
</comment>
<dbReference type="GO" id="GO:0009543">
    <property type="term" value="C:chloroplast thylakoid lumen"/>
    <property type="evidence" value="ECO:0007669"/>
    <property type="project" value="UniProtKB-SubCell"/>
</dbReference>
<evidence type="ECO:0000256" key="11">
    <source>
        <dbReference type="ARBA" id="ARBA00031247"/>
    </source>
</evidence>
<keyword evidence="8 13" id="KW-0408">Iron</keyword>
<evidence type="ECO:0000256" key="4">
    <source>
        <dbReference type="ARBA" id="ARBA00022448"/>
    </source>
</evidence>
<evidence type="ECO:0000259" key="14">
    <source>
        <dbReference type="PROSITE" id="PS51007"/>
    </source>
</evidence>
<dbReference type="PROSITE" id="PS51007">
    <property type="entry name" value="CYTC"/>
    <property type="match status" value="1"/>
</dbReference>
<organism evidence="15">
    <name type="scientific">Synura petersenii</name>
    <dbReference type="NCBI Taxonomy" id="52555"/>
    <lineage>
        <taxon>Eukaryota</taxon>
        <taxon>Sar</taxon>
        <taxon>Stramenopiles</taxon>
        <taxon>Ochrophyta</taxon>
        <taxon>Synurophyceae</taxon>
        <taxon>Synurales</taxon>
        <taxon>Mallomonadaceae</taxon>
        <taxon>Synura</taxon>
    </lineage>
</organism>